<dbReference type="AlphaFoldDB" id="A0AAD2FPV5"/>
<accession>A0AAD2FPV5</accession>
<evidence type="ECO:0000256" key="2">
    <source>
        <dbReference type="SAM" id="SignalP"/>
    </source>
</evidence>
<protein>
    <recommendedName>
        <fullName evidence="5">VWFD domain-containing protein</fullName>
    </recommendedName>
</protein>
<evidence type="ECO:0008006" key="5">
    <source>
        <dbReference type="Google" id="ProtNLM"/>
    </source>
</evidence>
<dbReference type="EMBL" id="CAKOGP040001758">
    <property type="protein sequence ID" value="CAJ1948989.1"/>
    <property type="molecule type" value="Genomic_DNA"/>
</dbReference>
<organism evidence="3 4">
    <name type="scientific">Cylindrotheca closterium</name>
    <dbReference type="NCBI Taxonomy" id="2856"/>
    <lineage>
        <taxon>Eukaryota</taxon>
        <taxon>Sar</taxon>
        <taxon>Stramenopiles</taxon>
        <taxon>Ochrophyta</taxon>
        <taxon>Bacillariophyta</taxon>
        <taxon>Bacillariophyceae</taxon>
        <taxon>Bacillariophycidae</taxon>
        <taxon>Bacillariales</taxon>
        <taxon>Bacillariaceae</taxon>
        <taxon>Cylindrotheca</taxon>
    </lineage>
</organism>
<dbReference type="Proteomes" id="UP001295423">
    <property type="component" value="Unassembled WGS sequence"/>
</dbReference>
<sequence>MKTFSLAIAATLLSGAAATARFDYNTAPNGNKKCALINVIMDESGSMTGDQNFMKTTVLPKLGQTLHSAAYGYDDVFLCSAGFGYGSPHYANNAHYYHLGCTKITAGGHIVDSEVVKWYSAGATEDGWYAMKQGMEDVYAEIEGVNLLNDCGSIDKNMILVTDEDRDCTTYISKPWLKSKIYSNGYILNVVVDICIGHDGINNPWSCRGSSATNADKFGMQITSGGMDANIFKYEPTATFDYVELPMPNKHYDSYVWHDAGTADHYSDLVIDEAGAVWNINSMRCTLPGIAEAFAGVFVIIKAQEISGCTNPAGCDPRPEIGGDPHITTWKNEHYEFHGQCDLVMMKDEDFADGLGLDLHIRTKIVRYWSYIQSVATRIGNDIIESEGTPDAEDEEPHYWSYIQSVAIRIGNDIIEIEGTPDAEDEEPHYWYNYEYQGQAEDLAGFPIIFKKQIAYKRQYIIDLSPKYPGKDITIQLFKEFVRVKLNGSHAVFGNTAGLLGDYKTGKTLARDGVTELHDYTALGDDWQVLPADGNLFHAASPPQFPEKCIEPEDPRGERKRRLSESTVSMEDAEKACASLTDPLAVKDCVYDVLATQDVDMVGAF</sequence>
<proteinExistence type="predicted"/>
<name>A0AAD2FPV5_9STRA</name>
<reference evidence="3" key="1">
    <citation type="submission" date="2023-08" db="EMBL/GenBank/DDBJ databases">
        <authorList>
            <person name="Audoor S."/>
            <person name="Bilcke G."/>
        </authorList>
    </citation>
    <scope>NUCLEOTIDE SEQUENCE</scope>
</reference>
<keyword evidence="4" id="KW-1185">Reference proteome</keyword>
<gene>
    <name evidence="3" type="ORF">CYCCA115_LOCUS11870</name>
</gene>
<feature type="signal peptide" evidence="2">
    <location>
        <begin position="1"/>
        <end position="18"/>
    </location>
</feature>
<keyword evidence="2" id="KW-0732">Signal</keyword>
<evidence type="ECO:0000313" key="4">
    <source>
        <dbReference type="Proteomes" id="UP001295423"/>
    </source>
</evidence>
<evidence type="ECO:0000256" key="1">
    <source>
        <dbReference type="SAM" id="MobiDB-lite"/>
    </source>
</evidence>
<feature type="compositionally biased region" description="Basic and acidic residues" evidence="1">
    <location>
        <begin position="548"/>
        <end position="557"/>
    </location>
</feature>
<comment type="caution">
    <text evidence="3">The sequence shown here is derived from an EMBL/GenBank/DDBJ whole genome shotgun (WGS) entry which is preliminary data.</text>
</comment>
<feature type="region of interest" description="Disordered" evidence="1">
    <location>
        <begin position="544"/>
        <end position="567"/>
    </location>
</feature>
<evidence type="ECO:0000313" key="3">
    <source>
        <dbReference type="EMBL" id="CAJ1948989.1"/>
    </source>
</evidence>
<feature type="chain" id="PRO_5041922049" description="VWFD domain-containing protein" evidence="2">
    <location>
        <begin position="19"/>
        <end position="605"/>
    </location>
</feature>